<organism evidence="4 5">
    <name type="scientific">Gordonia terrae</name>
    <dbReference type="NCBI Taxonomy" id="2055"/>
    <lineage>
        <taxon>Bacteria</taxon>
        <taxon>Bacillati</taxon>
        <taxon>Actinomycetota</taxon>
        <taxon>Actinomycetes</taxon>
        <taxon>Mycobacteriales</taxon>
        <taxon>Gordoniaceae</taxon>
        <taxon>Gordonia</taxon>
    </lineage>
</organism>
<feature type="transmembrane region" description="Helical" evidence="3">
    <location>
        <begin position="21"/>
        <end position="44"/>
    </location>
</feature>
<dbReference type="RefSeq" id="WP_101822377.1">
    <property type="nucleotide sequence ID" value="NZ_PKJC01000026.1"/>
</dbReference>
<comment type="subcellular location">
    <subcellularLocation>
        <location evidence="1">Membrane</location>
    </subcellularLocation>
</comment>
<evidence type="ECO:0008006" key="6">
    <source>
        <dbReference type="Google" id="ProtNLM"/>
    </source>
</evidence>
<evidence type="ECO:0000256" key="2">
    <source>
        <dbReference type="ARBA" id="ARBA00023136"/>
    </source>
</evidence>
<dbReference type="AlphaFoldDB" id="A0A2I1R2K7"/>
<evidence type="ECO:0000313" key="5">
    <source>
        <dbReference type="Proteomes" id="UP000234662"/>
    </source>
</evidence>
<reference evidence="4 5" key="1">
    <citation type="submission" date="2017-12" db="EMBL/GenBank/DDBJ databases">
        <title>Phylogenetic diversity of female urinary microbiome.</title>
        <authorList>
            <person name="Thomas-White K."/>
            <person name="Wolfe A.J."/>
        </authorList>
    </citation>
    <scope>NUCLEOTIDE SEQUENCE [LARGE SCALE GENOMIC DNA]</scope>
    <source>
        <strain evidence="4 5">UMB0777</strain>
    </source>
</reference>
<comment type="caution">
    <text evidence="4">The sequence shown here is derived from an EMBL/GenBank/DDBJ whole genome shotgun (WGS) entry which is preliminary data.</text>
</comment>
<feature type="transmembrane region" description="Helical" evidence="3">
    <location>
        <begin position="56"/>
        <end position="73"/>
    </location>
</feature>
<sequence length="192" mass="20419">MNTTEGREALPARPTRRQRARLRLVVAATVLLLVIAVIAGAATLRPDSDPTDDQRAEILTAAAAAVGAVLTYSPDDPADRRRATDALLTDPLRLDYRNRGADVVVPGVRASALSVRGEVVGAGLHEADSDRAQVLVFVNEVVGRSAGEESTDVRQPADGKPAATPTARWALMRKVDGNWLLSDLQPVGDVTR</sequence>
<dbReference type="PANTHER" id="PTHR37042:SF4">
    <property type="entry name" value="OUTER MEMBRANE PROTEIN RV1973"/>
    <property type="match status" value="1"/>
</dbReference>
<evidence type="ECO:0000256" key="3">
    <source>
        <dbReference type="SAM" id="Phobius"/>
    </source>
</evidence>
<evidence type="ECO:0000313" key="4">
    <source>
        <dbReference type="EMBL" id="PKZ63357.1"/>
    </source>
</evidence>
<keyword evidence="2 3" id="KW-0472">Membrane</keyword>
<keyword evidence="3" id="KW-1133">Transmembrane helix</keyword>
<dbReference type="PANTHER" id="PTHR37042">
    <property type="entry name" value="OUTER MEMBRANE PROTEIN RV1973"/>
    <property type="match status" value="1"/>
</dbReference>
<evidence type="ECO:0000256" key="1">
    <source>
        <dbReference type="ARBA" id="ARBA00004370"/>
    </source>
</evidence>
<dbReference type="Proteomes" id="UP000234662">
    <property type="component" value="Unassembled WGS sequence"/>
</dbReference>
<dbReference type="STRING" id="2055.BCM27_19610"/>
<dbReference type="GO" id="GO:0016020">
    <property type="term" value="C:membrane"/>
    <property type="evidence" value="ECO:0007669"/>
    <property type="project" value="UniProtKB-SubCell"/>
</dbReference>
<accession>A0A2I1R2K7</accession>
<proteinExistence type="predicted"/>
<name>A0A2I1R2K7_9ACTN</name>
<protein>
    <recommendedName>
        <fullName evidence="6">Mce-associated membrane protein</fullName>
    </recommendedName>
</protein>
<gene>
    <name evidence="4" type="ORF">CYJ73_22180</name>
</gene>
<keyword evidence="3" id="KW-0812">Transmembrane</keyword>
<dbReference type="EMBL" id="PKJC01000026">
    <property type="protein sequence ID" value="PKZ63357.1"/>
    <property type="molecule type" value="Genomic_DNA"/>
</dbReference>